<dbReference type="Gene3D" id="3.60.10.10">
    <property type="entry name" value="Endonuclease/exonuclease/phosphatase"/>
    <property type="match status" value="1"/>
</dbReference>
<dbReference type="GO" id="GO:0004527">
    <property type="term" value="F:exonuclease activity"/>
    <property type="evidence" value="ECO:0007669"/>
    <property type="project" value="UniProtKB-KW"/>
</dbReference>
<dbReference type="SUPFAM" id="SSF56219">
    <property type="entry name" value="DNase I-like"/>
    <property type="match status" value="1"/>
</dbReference>
<dbReference type="Proteomes" id="UP000199031">
    <property type="component" value="Unassembled WGS sequence"/>
</dbReference>
<organism evidence="2 3">
    <name type="scientific">Parafilimonas terrae</name>
    <dbReference type="NCBI Taxonomy" id="1465490"/>
    <lineage>
        <taxon>Bacteria</taxon>
        <taxon>Pseudomonadati</taxon>
        <taxon>Bacteroidota</taxon>
        <taxon>Chitinophagia</taxon>
        <taxon>Chitinophagales</taxon>
        <taxon>Chitinophagaceae</taxon>
        <taxon>Parafilimonas</taxon>
    </lineage>
</organism>
<accession>A0A1I5YPJ2</accession>
<evidence type="ECO:0000313" key="2">
    <source>
        <dbReference type="EMBL" id="SFQ46174.1"/>
    </source>
</evidence>
<evidence type="ECO:0000313" key="3">
    <source>
        <dbReference type="Proteomes" id="UP000199031"/>
    </source>
</evidence>
<name>A0A1I5YPJ2_9BACT</name>
<proteinExistence type="predicted"/>
<dbReference type="GO" id="GO:0016020">
    <property type="term" value="C:membrane"/>
    <property type="evidence" value="ECO:0007669"/>
    <property type="project" value="GOC"/>
</dbReference>
<dbReference type="RefSeq" id="WP_090661886.1">
    <property type="nucleotide sequence ID" value="NZ_FOXQ01000013.1"/>
</dbReference>
<dbReference type="EMBL" id="FOXQ01000013">
    <property type="protein sequence ID" value="SFQ46174.1"/>
    <property type="molecule type" value="Genomic_DNA"/>
</dbReference>
<dbReference type="PANTHER" id="PTHR14859:SF15">
    <property type="entry name" value="ENDONUCLEASE_EXONUCLEASE_PHOSPHATASE DOMAIN-CONTAINING PROTEIN"/>
    <property type="match status" value="1"/>
</dbReference>
<gene>
    <name evidence="2" type="ORF">SAMN05444277_11391</name>
</gene>
<dbReference type="InterPro" id="IPR005135">
    <property type="entry name" value="Endo/exonuclease/phosphatase"/>
</dbReference>
<keyword evidence="2" id="KW-0269">Exonuclease</keyword>
<keyword evidence="3" id="KW-1185">Reference proteome</keyword>
<dbReference type="GO" id="GO:0006506">
    <property type="term" value="P:GPI anchor biosynthetic process"/>
    <property type="evidence" value="ECO:0007669"/>
    <property type="project" value="TreeGrafter"/>
</dbReference>
<dbReference type="InterPro" id="IPR036691">
    <property type="entry name" value="Endo/exonu/phosph_ase_sf"/>
</dbReference>
<dbReference type="Pfam" id="PF03372">
    <property type="entry name" value="Exo_endo_phos"/>
    <property type="match status" value="1"/>
</dbReference>
<dbReference type="OrthoDB" id="5447300at2"/>
<dbReference type="PANTHER" id="PTHR14859">
    <property type="entry name" value="CALCOFLUOR WHITE HYPERSENSITIVE PROTEIN PRECURSOR"/>
    <property type="match status" value="1"/>
</dbReference>
<dbReference type="InterPro" id="IPR051916">
    <property type="entry name" value="GPI-anchor_lipid_remodeler"/>
</dbReference>
<dbReference type="AlphaFoldDB" id="A0A1I5YPJ2"/>
<sequence length="271" mass="29825">MQYNHLKFILIIAVIFITASSHKNIPDDKYAGNTIKVMTYNIHHCNPPGKQDVIDVNAIAAVIKKQNADIVAVQEVDINTNRSGKINEAEQLAVKAGYPSFFFAKAMDFDGGQYGILLLSKYGLSDTKAYNLPMDSVNGGEQRMLAAGTITLLAGKTFRFGCTHLEAYHKTSRDLQIKEICRIAEETTLPFIVAGDFNSGEGSEVINMLDEHFTRTCNNCPSTFGEDGETGAIDFIAFKPKDVFTILSHKVVQNNTASDHMPVVAELQVNK</sequence>
<protein>
    <submittedName>
        <fullName evidence="2">Metal-dependent hydrolase, endonuclease/exonuclease/phosphatase family</fullName>
    </submittedName>
</protein>
<evidence type="ECO:0000259" key="1">
    <source>
        <dbReference type="Pfam" id="PF03372"/>
    </source>
</evidence>
<reference evidence="2 3" key="1">
    <citation type="submission" date="2016-10" db="EMBL/GenBank/DDBJ databases">
        <authorList>
            <person name="de Groot N.N."/>
        </authorList>
    </citation>
    <scope>NUCLEOTIDE SEQUENCE [LARGE SCALE GENOMIC DNA]</scope>
    <source>
        <strain evidence="2 3">DSM 28286</strain>
    </source>
</reference>
<feature type="domain" description="Endonuclease/exonuclease/phosphatase" evidence="1">
    <location>
        <begin position="38"/>
        <end position="260"/>
    </location>
</feature>
<dbReference type="GO" id="GO:0004519">
    <property type="term" value="F:endonuclease activity"/>
    <property type="evidence" value="ECO:0007669"/>
    <property type="project" value="UniProtKB-KW"/>
</dbReference>
<keyword evidence="2" id="KW-0255">Endonuclease</keyword>
<dbReference type="STRING" id="1465490.SAMN05444277_11391"/>
<keyword evidence="2" id="KW-0378">Hydrolase</keyword>
<keyword evidence="2" id="KW-0540">Nuclease</keyword>